<evidence type="ECO:0000313" key="3">
    <source>
        <dbReference type="EMBL" id="PTX63324.1"/>
    </source>
</evidence>
<dbReference type="PANTHER" id="PTHR11699">
    <property type="entry name" value="ALDEHYDE DEHYDROGENASE-RELATED"/>
    <property type="match status" value="1"/>
</dbReference>
<dbReference type="AlphaFoldDB" id="A0A2T6C4T2"/>
<feature type="domain" description="Aldehyde dehydrogenase" evidence="2">
    <location>
        <begin position="28"/>
        <end position="88"/>
    </location>
</feature>
<evidence type="ECO:0000313" key="4">
    <source>
        <dbReference type="Proteomes" id="UP000244240"/>
    </source>
</evidence>
<dbReference type="Proteomes" id="UP000244240">
    <property type="component" value="Unassembled WGS sequence"/>
</dbReference>
<accession>A0A2T6C4T2</accession>
<proteinExistence type="predicted"/>
<keyword evidence="1" id="KW-0560">Oxidoreductase</keyword>
<dbReference type="Pfam" id="PF00171">
    <property type="entry name" value="Aldedh"/>
    <property type="match status" value="1"/>
</dbReference>
<gene>
    <name evidence="3" type="ORF">C8P63_104171</name>
</gene>
<keyword evidence="4" id="KW-1185">Reference proteome</keyword>
<dbReference type="OrthoDB" id="8421647at2"/>
<dbReference type="EMBL" id="QBKR01000004">
    <property type="protein sequence ID" value="PTX63324.1"/>
    <property type="molecule type" value="Genomic_DNA"/>
</dbReference>
<sequence>MQKEQVKISLLKEEPPLLINGEPVPSPSGEWFETFKPATEETIARVAKATRENVDKAVEAARFALEESKWAKWRASRRGQILYRVAAITKPLNPVGV</sequence>
<dbReference type="InterPro" id="IPR015590">
    <property type="entry name" value="Aldehyde_DH_dom"/>
</dbReference>
<reference evidence="3 4" key="1">
    <citation type="submission" date="2018-04" db="EMBL/GenBank/DDBJ databases">
        <title>Genomic Encyclopedia of Archaeal and Bacterial Type Strains, Phase II (KMG-II): from individual species to whole genera.</title>
        <authorList>
            <person name="Goeker M."/>
        </authorList>
    </citation>
    <scope>NUCLEOTIDE SEQUENCE [LARGE SCALE GENOMIC DNA]</scope>
    <source>
        <strain evidence="3 4">DSM 45787</strain>
    </source>
</reference>
<dbReference type="InterPro" id="IPR016161">
    <property type="entry name" value="Ald_DH/histidinol_DH"/>
</dbReference>
<protein>
    <submittedName>
        <fullName evidence="3">Aldehyde dehydrogenase family protein</fullName>
    </submittedName>
</protein>
<organism evidence="3 4">
    <name type="scientific">Melghirimyces profundicolus</name>
    <dbReference type="NCBI Taxonomy" id="1242148"/>
    <lineage>
        <taxon>Bacteria</taxon>
        <taxon>Bacillati</taxon>
        <taxon>Bacillota</taxon>
        <taxon>Bacilli</taxon>
        <taxon>Bacillales</taxon>
        <taxon>Thermoactinomycetaceae</taxon>
        <taxon>Melghirimyces</taxon>
    </lineage>
</organism>
<comment type="caution">
    <text evidence="3">The sequence shown here is derived from an EMBL/GenBank/DDBJ whole genome shotgun (WGS) entry which is preliminary data.</text>
</comment>
<evidence type="ECO:0000259" key="2">
    <source>
        <dbReference type="Pfam" id="PF00171"/>
    </source>
</evidence>
<dbReference type="RefSeq" id="WP_108022152.1">
    <property type="nucleotide sequence ID" value="NZ_QBKR01000004.1"/>
</dbReference>
<dbReference type="Gene3D" id="3.40.605.10">
    <property type="entry name" value="Aldehyde Dehydrogenase, Chain A, domain 1"/>
    <property type="match status" value="1"/>
</dbReference>
<dbReference type="GO" id="GO:0016491">
    <property type="term" value="F:oxidoreductase activity"/>
    <property type="evidence" value="ECO:0007669"/>
    <property type="project" value="UniProtKB-KW"/>
</dbReference>
<name>A0A2T6C4T2_9BACL</name>
<evidence type="ECO:0000256" key="1">
    <source>
        <dbReference type="ARBA" id="ARBA00023002"/>
    </source>
</evidence>
<dbReference type="SUPFAM" id="SSF53720">
    <property type="entry name" value="ALDH-like"/>
    <property type="match status" value="1"/>
</dbReference>
<dbReference type="InterPro" id="IPR016162">
    <property type="entry name" value="Ald_DH_N"/>
</dbReference>